<name>A0A6N2Y545_LACRH</name>
<evidence type="ECO:0008006" key="4">
    <source>
        <dbReference type="Google" id="ProtNLM"/>
    </source>
</evidence>
<organism evidence="3">
    <name type="scientific">Lacticaseibacillus rhamnosus</name>
    <name type="common">Lactobacillus rhamnosus</name>
    <dbReference type="NCBI Taxonomy" id="47715"/>
    <lineage>
        <taxon>Bacteria</taxon>
        <taxon>Bacillati</taxon>
        <taxon>Bacillota</taxon>
        <taxon>Bacilli</taxon>
        <taxon>Lactobacillales</taxon>
        <taxon>Lactobacillaceae</taxon>
        <taxon>Lacticaseibacillus</taxon>
    </lineage>
</organism>
<dbReference type="EMBL" id="CACRTK010000026">
    <property type="protein sequence ID" value="VYT61327.1"/>
    <property type="molecule type" value="Genomic_DNA"/>
</dbReference>
<evidence type="ECO:0000313" key="3">
    <source>
        <dbReference type="EMBL" id="VYT61327.1"/>
    </source>
</evidence>
<accession>A0A6N2Y545</accession>
<evidence type="ECO:0000259" key="2">
    <source>
        <dbReference type="Pfam" id="PF14581"/>
    </source>
</evidence>
<dbReference type="Pfam" id="PF14581">
    <property type="entry name" value="SseB_C"/>
    <property type="match status" value="1"/>
</dbReference>
<protein>
    <recommendedName>
        <fullName evidence="4">Enhanced serine sensitivity protein SseB</fullName>
    </recommendedName>
</protein>
<dbReference type="Pfam" id="PF07179">
    <property type="entry name" value="SseB"/>
    <property type="match status" value="1"/>
</dbReference>
<dbReference type="InterPro" id="IPR009839">
    <property type="entry name" value="SseB_N"/>
</dbReference>
<gene>
    <name evidence="3" type="ORF">LRLFYP97_01354</name>
</gene>
<reference evidence="3" key="1">
    <citation type="submission" date="2019-11" db="EMBL/GenBank/DDBJ databases">
        <authorList>
            <person name="Feng L."/>
        </authorList>
    </citation>
    <scope>NUCLEOTIDE SEQUENCE</scope>
    <source>
        <strain evidence="3">LrhamnosusLFYP97</strain>
    </source>
</reference>
<feature type="domain" description="SseB protein C-terminal" evidence="2">
    <location>
        <begin position="132"/>
        <end position="232"/>
    </location>
</feature>
<feature type="domain" description="SseB protein N-terminal" evidence="1">
    <location>
        <begin position="16"/>
        <end position="120"/>
    </location>
</feature>
<dbReference type="AlphaFoldDB" id="A0A6N2Y545"/>
<proteinExistence type="predicted"/>
<evidence type="ECO:0000259" key="1">
    <source>
        <dbReference type="Pfam" id="PF07179"/>
    </source>
</evidence>
<sequence length="232" mass="25877">MMSDEPQVKNPQLIHLMHLLREDQNDETRAAFYAGLKTAKFMLPVGTARTGDPTVVLLTDDNGHDFLPIFTDQASFAQSPDHDHFAVATIDDCANFLYEDHDIQGVVINPYGENMVLTRANLFYVAKPDQAEHGEAVRLSEPPKEAADLVSRLQTYLPKMATIHAAYLATMIRANDAKSLLLVVDADENADLHALVAFAEAYLPETLQFHVSPADNELGRYVSGEFEPFYQR</sequence>
<dbReference type="InterPro" id="IPR027945">
    <property type="entry name" value="SseB_C"/>
</dbReference>